<evidence type="ECO:0000313" key="10">
    <source>
        <dbReference type="Proteomes" id="UP000199050"/>
    </source>
</evidence>
<keyword evidence="3" id="KW-1003">Cell membrane</keyword>
<keyword evidence="4 7" id="KW-0812">Transmembrane</keyword>
<proteinExistence type="inferred from homology"/>
<comment type="subcellular location">
    <subcellularLocation>
        <location evidence="1 7">Cell membrane</location>
        <topology evidence="1 7">Multi-pass membrane protein</topology>
    </subcellularLocation>
</comment>
<dbReference type="CDD" id="cd06261">
    <property type="entry name" value="TM_PBP2"/>
    <property type="match status" value="1"/>
</dbReference>
<evidence type="ECO:0000256" key="4">
    <source>
        <dbReference type="ARBA" id="ARBA00022692"/>
    </source>
</evidence>
<keyword evidence="10" id="KW-1185">Reference proteome</keyword>
<accession>A0A1G9DKN4</accession>
<evidence type="ECO:0000256" key="6">
    <source>
        <dbReference type="ARBA" id="ARBA00023136"/>
    </source>
</evidence>
<gene>
    <name evidence="9" type="ORF">SAMN05216192_14855</name>
</gene>
<organism evidence="9 10">
    <name type="scientific">Paenibacillus typhae</name>
    <dbReference type="NCBI Taxonomy" id="1174501"/>
    <lineage>
        <taxon>Bacteria</taxon>
        <taxon>Bacillati</taxon>
        <taxon>Bacillota</taxon>
        <taxon>Bacilli</taxon>
        <taxon>Bacillales</taxon>
        <taxon>Paenibacillaceae</taxon>
        <taxon>Paenibacillus</taxon>
    </lineage>
</organism>
<sequence>MMDNRQISPGQKTGMTVRRSIGKGKLEPVLFTTFNTVFMICLVVVTLYPFLNTIAVSFNAGNDTIRGGIYLWPRAWTFQNYKAIFASGTIYDAFLISVARTVLSTLLNIFLTTMLAYTLSRREYVFRQPITVVFVLTMYFSAGLIPSYFLIKDLNLINSFWVYIFPSMISAFNMIVIRTYIGTIPESLMESARIDGAGDFKIFMRVVFPLCKPVLATIALFVAVGAWNSWFDAFIYTSSRQHLSTLQYELMKLLSSTMNSNSNPNVAAGVGMDQDSARALVTPLSIRAAITVVASVPILLVYPFMQKYFVVGLNVGSVKE</sequence>
<dbReference type="GO" id="GO:0055085">
    <property type="term" value="P:transmembrane transport"/>
    <property type="evidence" value="ECO:0007669"/>
    <property type="project" value="InterPro"/>
</dbReference>
<evidence type="ECO:0000259" key="8">
    <source>
        <dbReference type="PROSITE" id="PS50928"/>
    </source>
</evidence>
<evidence type="ECO:0000256" key="5">
    <source>
        <dbReference type="ARBA" id="ARBA00022989"/>
    </source>
</evidence>
<dbReference type="AlphaFoldDB" id="A0A1G9DKN4"/>
<dbReference type="Proteomes" id="UP000199050">
    <property type="component" value="Unassembled WGS sequence"/>
</dbReference>
<dbReference type="InterPro" id="IPR000515">
    <property type="entry name" value="MetI-like"/>
</dbReference>
<dbReference type="Gene3D" id="1.10.3720.10">
    <property type="entry name" value="MetI-like"/>
    <property type="match status" value="1"/>
</dbReference>
<feature type="transmembrane region" description="Helical" evidence="7">
    <location>
        <begin position="129"/>
        <end position="149"/>
    </location>
</feature>
<dbReference type="GO" id="GO:0005886">
    <property type="term" value="C:plasma membrane"/>
    <property type="evidence" value="ECO:0007669"/>
    <property type="project" value="UniProtKB-SubCell"/>
</dbReference>
<comment type="similarity">
    <text evidence="7">Belongs to the binding-protein-dependent transport system permease family.</text>
</comment>
<feature type="transmembrane region" description="Helical" evidence="7">
    <location>
        <begin position="94"/>
        <end position="117"/>
    </location>
</feature>
<dbReference type="PANTHER" id="PTHR43744:SF9">
    <property type="entry name" value="POLYGALACTURONAN_RHAMNOGALACTURONAN TRANSPORT SYSTEM PERMEASE PROTEIN YTCP"/>
    <property type="match status" value="1"/>
</dbReference>
<evidence type="ECO:0000256" key="7">
    <source>
        <dbReference type="RuleBase" id="RU363032"/>
    </source>
</evidence>
<reference evidence="10" key="1">
    <citation type="submission" date="2016-10" db="EMBL/GenBank/DDBJ databases">
        <authorList>
            <person name="Varghese N."/>
            <person name="Submissions S."/>
        </authorList>
    </citation>
    <scope>NUCLEOTIDE SEQUENCE [LARGE SCALE GENOMIC DNA]</scope>
    <source>
        <strain evidence="10">CGMCC 1.11012</strain>
    </source>
</reference>
<dbReference type="EMBL" id="FNDX01000048">
    <property type="protein sequence ID" value="SDK64458.1"/>
    <property type="molecule type" value="Genomic_DNA"/>
</dbReference>
<name>A0A1G9DKN4_9BACL</name>
<evidence type="ECO:0000256" key="3">
    <source>
        <dbReference type="ARBA" id="ARBA00022475"/>
    </source>
</evidence>
<feature type="transmembrane region" description="Helical" evidence="7">
    <location>
        <begin position="284"/>
        <end position="304"/>
    </location>
</feature>
<keyword evidence="6 7" id="KW-0472">Membrane</keyword>
<evidence type="ECO:0000256" key="1">
    <source>
        <dbReference type="ARBA" id="ARBA00004651"/>
    </source>
</evidence>
<dbReference type="PANTHER" id="PTHR43744">
    <property type="entry name" value="ABC TRANSPORTER PERMEASE PROTEIN MG189-RELATED-RELATED"/>
    <property type="match status" value="1"/>
</dbReference>
<feature type="domain" description="ABC transmembrane type-1" evidence="8">
    <location>
        <begin position="94"/>
        <end position="305"/>
    </location>
</feature>
<evidence type="ECO:0000313" key="9">
    <source>
        <dbReference type="EMBL" id="SDK64458.1"/>
    </source>
</evidence>
<feature type="transmembrane region" description="Helical" evidence="7">
    <location>
        <begin position="202"/>
        <end position="227"/>
    </location>
</feature>
<feature type="transmembrane region" description="Helical" evidence="7">
    <location>
        <begin position="161"/>
        <end position="181"/>
    </location>
</feature>
<feature type="transmembrane region" description="Helical" evidence="7">
    <location>
        <begin position="28"/>
        <end position="51"/>
    </location>
</feature>
<keyword evidence="5 7" id="KW-1133">Transmembrane helix</keyword>
<protein>
    <submittedName>
        <fullName evidence="9">Carbohydrate ABC transporter membrane protein 2, CUT1 family</fullName>
    </submittedName>
</protein>
<dbReference type="InterPro" id="IPR035906">
    <property type="entry name" value="MetI-like_sf"/>
</dbReference>
<dbReference type="STRING" id="1174501.SAMN05216192_14855"/>
<dbReference type="Pfam" id="PF00528">
    <property type="entry name" value="BPD_transp_1"/>
    <property type="match status" value="1"/>
</dbReference>
<keyword evidence="2 7" id="KW-0813">Transport</keyword>
<dbReference type="PROSITE" id="PS50928">
    <property type="entry name" value="ABC_TM1"/>
    <property type="match status" value="1"/>
</dbReference>
<dbReference type="SUPFAM" id="SSF161098">
    <property type="entry name" value="MetI-like"/>
    <property type="match status" value="1"/>
</dbReference>
<evidence type="ECO:0000256" key="2">
    <source>
        <dbReference type="ARBA" id="ARBA00022448"/>
    </source>
</evidence>